<evidence type="ECO:0000256" key="1">
    <source>
        <dbReference type="SAM" id="MobiDB-lite"/>
    </source>
</evidence>
<name>A0A915KGV5_ROMCU</name>
<feature type="compositionally biased region" description="Basic residues" evidence="1">
    <location>
        <begin position="14"/>
        <end position="45"/>
    </location>
</feature>
<feature type="region of interest" description="Disordered" evidence="1">
    <location>
        <begin position="7"/>
        <end position="45"/>
    </location>
</feature>
<dbReference type="WBParaSite" id="nRc.2.0.1.t38058-RA">
    <property type="protein sequence ID" value="nRc.2.0.1.t38058-RA"/>
    <property type="gene ID" value="nRc.2.0.1.g38058"/>
</dbReference>
<proteinExistence type="predicted"/>
<evidence type="ECO:0000313" key="3">
    <source>
        <dbReference type="WBParaSite" id="nRc.2.0.1.t38058-RA"/>
    </source>
</evidence>
<protein>
    <submittedName>
        <fullName evidence="3">50S ribosomal protein L35</fullName>
    </submittedName>
</protein>
<keyword evidence="2" id="KW-1185">Reference proteome</keyword>
<accession>A0A915KGV5</accession>
<evidence type="ECO:0000313" key="2">
    <source>
        <dbReference type="Proteomes" id="UP000887565"/>
    </source>
</evidence>
<dbReference type="Proteomes" id="UP000887565">
    <property type="component" value="Unplaced"/>
</dbReference>
<sequence length="65" mass="7597">MYIYSTTTATEKAIKHRHTMHQSRTGAKVRHRLGAKARRGAKRRANKVRPTLMKILVTLRKRDKN</sequence>
<dbReference type="AlphaFoldDB" id="A0A915KGV5"/>
<organism evidence="2 3">
    <name type="scientific">Romanomermis culicivorax</name>
    <name type="common">Nematode worm</name>
    <dbReference type="NCBI Taxonomy" id="13658"/>
    <lineage>
        <taxon>Eukaryota</taxon>
        <taxon>Metazoa</taxon>
        <taxon>Ecdysozoa</taxon>
        <taxon>Nematoda</taxon>
        <taxon>Enoplea</taxon>
        <taxon>Dorylaimia</taxon>
        <taxon>Mermithida</taxon>
        <taxon>Mermithoidea</taxon>
        <taxon>Mermithidae</taxon>
        <taxon>Romanomermis</taxon>
    </lineage>
</organism>
<reference evidence="3" key="1">
    <citation type="submission" date="2022-11" db="UniProtKB">
        <authorList>
            <consortium name="WormBaseParasite"/>
        </authorList>
    </citation>
    <scope>IDENTIFICATION</scope>
</reference>